<gene>
    <name evidence="2" type="ORF">PGO_031880</name>
</gene>
<feature type="coiled-coil region" evidence="1">
    <location>
        <begin position="173"/>
        <end position="263"/>
    </location>
</feature>
<evidence type="ECO:0000313" key="3">
    <source>
        <dbReference type="Proteomes" id="UP000195521"/>
    </source>
</evidence>
<dbReference type="GeneID" id="39746092"/>
<comment type="caution">
    <text evidence="2">The sequence shown here is derived from an EMBL/GenBank/DDBJ whole genome shotgun (WGS) entry which is preliminary data.</text>
</comment>
<organism evidence="2 3">
    <name type="scientific">Plasmodium gonderi</name>
    <dbReference type="NCBI Taxonomy" id="77519"/>
    <lineage>
        <taxon>Eukaryota</taxon>
        <taxon>Sar</taxon>
        <taxon>Alveolata</taxon>
        <taxon>Apicomplexa</taxon>
        <taxon>Aconoidasida</taxon>
        <taxon>Haemosporida</taxon>
        <taxon>Plasmodiidae</taxon>
        <taxon>Plasmodium</taxon>
        <taxon>Plasmodium (Plasmodium)</taxon>
    </lineage>
</organism>
<proteinExistence type="predicted"/>
<feature type="coiled-coil region" evidence="1">
    <location>
        <begin position="18"/>
        <end position="45"/>
    </location>
</feature>
<keyword evidence="3" id="KW-1185">Reference proteome</keyword>
<keyword evidence="1" id="KW-0175">Coiled coil</keyword>
<dbReference type="OMA" id="EEFFRCI"/>
<name>A0A1Y1JH30_PLAGO</name>
<dbReference type="Proteomes" id="UP000195521">
    <property type="component" value="Unassembled WGS sequence"/>
</dbReference>
<evidence type="ECO:0000313" key="2">
    <source>
        <dbReference type="EMBL" id="GAW79384.1"/>
    </source>
</evidence>
<evidence type="ECO:0000256" key="1">
    <source>
        <dbReference type="SAM" id="Coils"/>
    </source>
</evidence>
<reference evidence="3" key="1">
    <citation type="submission" date="2017-04" db="EMBL/GenBank/DDBJ databases">
        <title>Plasmodium gonderi genome.</title>
        <authorList>
            <person name="Arisue N."/>
            <person name="Honma H."/>
            <person name="Kawai S."/>
            <person name="Tougan T."/>
            <person name="Tanabe K."/>
            <person name="Horii T."/>
        </authorList>
    </citation>
    <scope>NUCLEOTIDE SEQUENCE [LARGE SCALE GENOMIC DNA]</scope>
    <source>
        <strain evidence="3">ATCC 30045</strain>
    </source>
</reference>
<sequence length="304" mass="36935">MHKLHSKNLNEENIDDIIEKEKIINERLRFENEKIKEKNRKIQQKLLSFIEDNNFAFESNSTEDVEKYKHVLLSLIEYMNRLKMVDTHMKKETNNLIDDFFQCIKDAIIKQSELCYLIKEDMNEFKVQGKEEIFRKHVLGLRKIYEHNSILRAQISVFNKFKLKDENMIHADFEQLQLKYKNLKVKESCLQKKIENLNQKIRRSTEKKLHYDEKNLYLEKLLEDKQVEVDESQYVIQNKKNLINELKRKKDESIKKYSEVETSITTKNVYDEFHEKKLQLDVLKGKLEEVMHRYRNLHKVHEKK</sequence>
<dbReference type="RefSeq" id="XP_028541973.1">
    <property type="nucleotide sequence ID" value="XM_028686172.1"/>
</dbReference>
<dbReference type="EMBL" id="BDQF01000003">
    <property type="protein sequence ID" value="GAW79384.1"/>
    <property type="molecule type" value="Genomic_DNA"/>
</dbReference>
<accession>A0A1Y1JH30</accession>
<dbReference type="AlphaFoldDB" id="A0A1Y1JH30"/>
<protein>
    <submittedName>
        <fullName evidence="2">Uncharacterized protein</fullName>
    </submittedName>
</protein>
<dbReference type="OrthoDB" id="370883at2759"/>